<dbReference type="Proteomes" id="UP000001976">
    <property type="component" value="Chromosome"/>
</dbReference>
<dbReference type="KEGG" id="sme:SMc03288"/>
<dbReference type="AlphaFoldDB" id="Q92LD2"/>
<evidence type="ECO:0000313" key="1">
    <source>
        <dbReference type="EMBL" id="CAC47713.1"/>
    </source>
</evidence>
<organism evidence="1 2">
    <name type="scientific">Rhizobium meliloti (strain 1021)</name>
    <name type="common">Ensifer meliloti</name>
    <name type="synonym">Sinorhizobium meliloti</name>
    <dbReference type="NCBI Taxonomy" id="266834"/>
    <lineage>
        <taxon>Bacteria</taxon>
        <taxon>Pseudomonadati</taxon>
        <taxon>Pseudomonadota</taxon>
        <taxon>Alphaproteobacteria</taxon>
        <taxon>Hyphomicrobiales</taxon>
        <taxon>Rhizobiaceae</taxon>
        <taxon>Sinorhizobium/Ensifer group</taxon>
        <taxon>Sinorhizobium</taxon>
    </lineage>
</organism>
<accession>Q92LD2</accession>
<evidence type="ECO:0000313" key="2">
    <source>
        <dbReference type="Proteomes" id="UP000001976"/>
    </source>
</evidence>
<gene>
    <name evidence="1" type="ORF">SMc03288</name>
</gene>
<dbReference type="EnsemblBacteria" id="CAC47713">
    <property type="protein sequence ID" value="CAC47713"/>
    <property type="gene ID" value="SMc03288"/>
</dbReference>
<dbReference type="HOGENOM" id="CLU_2221084_0_0_5"/>
<reference evidence="2" key="2">
    <citation type="journal article" date="2001" name="Science">
        <title>The composite genome of the legume symbiont Sinorhizobium meliloti.</title>
        <authorList>
            <person name="Galibert F."/>
            <person name="Finan T.M."/>
            <person name="Long S.R."/>
            <person name="Puehler A."/>
            <person name="Abola P."/>
            <person name="Ampe F."/>
            <person name="Barloy-Hubler F."/>
            <person name="Barnett M.J."/>
            <person name="Becker A."/>
            <person name="Boistard P."/>
            <person name="Bothe G."/>
            <person name="Boutry M."/>
            <person name="Bowser L."/>
            <person name="Buhrmester J."/>
            <person name="Cadieu E."/>
            <person name="Capela D."/>
            <person name="Chain P."/>
            <person name="Cowie A."/>
            <person name="Davis R.W."/>
            <person name="Dreano S."/>
            <person name="Federspiel N.A."/>
            <person name="Fisher R.F."/>
            <person name="Gloux S."/>
            <person name="Godrie T."/>
            <person name="Goffeau A."/>
            <person name="Golding B."/>
            <person name="Gouzy J."/>
            <person name="Gurjal M."/>
            <person name="Hernandez-Lucas I."/>
            <person name="Hong A."/>
            <person name="Huizar L."/>
            <person name="Hyman R.W."/>
            <person name="Jones T."/>
            <person name="Kahn D."/>
            <person name="Kahn M.L."/>
            <person name="Kalman S."/>
            <person name="Keating D.H."/>
            <person name="Kiss E."/>
            <person name="Komp C."/>
            <person name="Lelaure V."/>
            <person name="Masuy D."/>
            <person name="Palm C."/>
            <person name="Peck M.C."/>
            <person name="Pohl T.M."/>
            <person name="Portetelle D."/>
            <person name="Purnelle B."/>
            <person name="Ramsperger U."/>
            <person name="Surzycki R."/>
            <person name="Thebault P."/>
            <person name="Vandenbol M."/>
            <person name="Vorhoelter F.J."/>
            <person name="Weidner S."/>
            <person name="Wells D.H."/>
            <person name="Wong K."/>
            <person name="Yeh K.-C."/>
            <person name="Batut J."/>
        </authorList>
    </citation>
    <scope>NUCLEOTIDE SEQUENCE [LARGE SCALE GENOMIC DNA]</scope>
    <source>
        <strain evidence="2">1021</strain>
    </source>
</reference>
<protein>
    <submittedName>
        <fullName evidence="1">Uncharacterized protein</fullName>
    </submittedName>
</protein>
<dbReference type="EMBL" id="AL591688">
    <property type="protein sequence ID" value="CAC47713.1"/>
    <property type="molecule type" value="Genomic_DNA"/>
</dbReference>
<sequence length="106" mass="11568">MGLPQLRALKTIAGFLNAKRGTPLIGVANAGKVLGLDVRRFPERGQYRPAPGTKLRDMVTAAADFFLTAAAPASLPRNLVRNYSFRIRGLVSAERVGLRLKSYFPL</sequence>
<proteinExistence type="predicted"/>
<reference evidence="1 2" key="1">
    <citation type="journal article" date="2001" name="Proc. Natl. Acad. Sci. U.S.A.">
        <title>Analysis of the chromosome sequence of the legume symbiont Sinorhizobium meliloti strain 1021.</title>
        <authorList>
            <person name="Capela D."/>
            <person name="Barloy-Hubler F."/>
            <person name="Gouzy J."/>
            <person name="Bothe G."/>
            <person name="Ampe F."/>
            <person name="Batut J."/>
            <person name="Boistard P."/>
            <person name="Becker A."/>
            <person name="Boutry M."/>
            <person name="Cadieu E."/>
            <person name="Dreano S."/>
            <person name="Gloux S."/>
            <person name="Godrie T."/>
            <person name="Goffeau A."/>
            <person name="Kahn D."/>
            <person name="Kiss E."/>
            <person name="Lelaure V."/>
            <person name="Masuy D."/>
            <person name="Pohl T."/>
            <person name="Portetelle D."/>
            <person name="Puehler A."/>
            <person name="Purnelle B."/>
            <person name="Ramsperger U."/>
            <person name="Renard C."/>
            <person name="Thebault P."/>
            <person name="Vandenbol M."/>
            <person name="Weidner S."/>
            <person name="Galibert F."/>
        </authorList>
    </citation>
    <scope>NUCLEOTIDE SEQUENCE [LARGE SCALE GENOMIC DNA]</scope>
    <source>
        <strain evidence="1 2">1021</strain>
    </source>
</reference>
<dbReference type="OrthoDB" id="9798761at2"/>
<name>Q92LD2_RHIME</name>
<keyword evidence="2" id="KW-1185">Reference proteome</keyword>